<sequence length="185" mass="20277">MSSANTGIGALKHCNAAAPTFDSRTEEWEMNAMEYTALDGTTAHGDLWSPGPKMETVWVLAEGGASVVVDVRTHRQVRYEAPSLGHPHSRDEIDRSEAVLKDCPRTRGVYPSAFAPRDDIEKAAVARASTIIAERRIFDKDQAKRIARHRHKPPMSAARWRAHVMQEFAPQPTPGLDLGLGVAAA</sequence>
<reference evidence="1 2" key="1">
    <citation type="submission" date="2022-07" db="EMBL/GenBank/DDBJ databases">
        <title>Degradation activity of malathion, p-nitrophenol and potential low-temperature adaptation strategy of Rhodococcus sp. FXJ9.536.</title>
        <authorList>
            <person name="Huang J."/>
            <person name="Huang Y."/>
        </authorList>
    </citation>
    <scope>NUCLEOTIDE SEQUENCE [LARGE SCALE GENOMIC DNA]</scope>
    <source>
        <strain evidence="1 2">FXJ9.536</strain>
    </source>
</reference>
<dbReference type="EMBL" id="JANFQF010000040">
    <property type="protein sequence ID" value="MCQ4122781.1"/>
    <property type="molecule type" value="Genomic_DNA"/>
</dbReference>
<keyword evidence="2" id="KW-1185">Reference proteome</keyword>
<protein>
    <recommendedName>
        <fullName evidence="3">Transposase</fullName>
    </recommendedName>
</protein>
<evidence type="ECO:0000313" key="1">
    <source>
        <dbReference type="EMBL" id="MCQ4122781.1"/>
    </source>
</evidence>
<evidence type="ECO:0008006" key="3">
    <source>
        <dbReference type="Google" id="ProtNLM"/>
    </source>
</evidence>
<accession>A0ABT1QKF7</accession>
<name>A0ABT1QKF7_9NOCA</name>
<evidence type="ECO:0000313" key="2">
    <source>
        <dbReference type="Proteomes" id="UP001524501"/>
    </source>
</evidence>
<gene>
    <name evidence="1" type="ORF">NOF53_27135</name>
</gene>
<proteinExistence type="predicted"/>
<dbReference type="Proteomes" id="UP001524501">
    <property type="component" value="Unassembled WGS sequence"/>
</dbReference>
<comment type="caution">
    <text evidence="1">The sequence shown here is derived from an EMBL/GenBank/DDBJ whole genome shotgun (WGS) entry which is preliminary data.</text>
</comment>
<dbReference type="RefSeq" id="WP_255974712.1">
    <property type="nucleotide sequence ID" value="NZ_JANFQF010000040.1"/>
</dbReference>
<organism evidence="1 2">
    <name type="scientific">Rhodococcus tibetensis</name>
    <dbReference type="NCBI Taxonomy" id="2965064"/>
    <lineage>
        <taxon>Bacteria</taxon>
        <taxon>Bacillati</taxon>
        <taxon>Actinomycetota</taxon>
        <taxon>Actinomycetes</taxon>
        <taxon>Mycobacteriales</taxon>
        <taxon>Nocardiaceae</taxon>
        <taxon>Rhodococcus</taxon>
    </lineage>
</organism>